<evidence type="ECO:0000256" key="1">
    <source>
        <dbReference type="HAMAP-Rule" id="MF_02231"/>
    </source>
</evidence>
<dbReference type="Pfam" id="PF02036">
    <property type="entry name" value="SCP2"/>
    <property type="match status" value="1"/>
</dbReference>
<evidence type="ECO:0000259" key="2">
    <source>
        <dbReference type="Pfam" id="PF02036"/>
    </source>
</evidence>
<dbReference type="EMBL" id="CP099717">
    <property type="protein sequence ID" value="USV59121.1"/>
    <property type="molecule type" value="Genomic_DNA"/>
</dbReference>
<proteinExistence type="inferred from homology"/>
<sequence>MFQQLQRRLVEQAPRLLRRPLKLVPFTLQQSLMERLLAQVFKEAILDGDFDFLAGKWLKVEVSDLELSWFISAQEGRLVVAPDCERADVCFSGCSHDLILIAGRKEDPDSLFFQRRLKIEGDTELGLELKNLLDSLDLEALPSLMKYPLMDLATLVERTRSAQEPVPAPVC</sequence>
<keyword evidence="4" id="KW-1185">Reference proteome</keyword>
<comment type="function">
    <text evidence="1">Required for O(2)-independent ubiquinone (coenzyme Q) biosynthesis. Likely functions as an accessory factor.</text>
</comment>
<dbReference type="InterPro" id="IPR003033">
    <property type="entry name" value="SCP2_sterol-bd_dom"/>
</dbReference>
<protein>
    <recommendedName>
        <fullName evidence="1">Ubiquinone biosynthesis accessory factor UbiT</fullName>
    </recommendedName>
</protein>
<dbReference type="AlphaFoldDB" id="A0AAE9SE40"/>
<comment type="similarity">
    <text evidence="1">Belongs to the UbiT family.</text>
</comment>
<dbReference type="InterPro" id="IPR036527">
    <property type="entry name" value="SCP2_sterol-bd_dom_sf"/>
</dbReference>
<gene>
    <name evidence="1" type="primary">ubiT</name>
    <name evidence="3" type="ORF">NHF51_08275</name>
</gene>
<evidence type="ECO:0000313" key="3">
    <source>
        <dbReference type="EMBL" id="USV59121.1"/>
    </source>
</evidence>
<dbReference type="Gene3D" id="3.30.1050.10">
    <property type="entry name" value="SCP2 sterol-binding domain"/>
    <property type="match status" value="1"/>
</dbReference>
<name>A0AAE9SE40_9GAMM</name>
<dbReference type="PIRSF" id="PIRSF025550">
    <property type="entry name" value="UCP025550_lpd_carrier"/>
    <property type="match status" value="1"/>
</dbReference>
<dbReference type="PANTHER" id="PTHR10094">
    <property type="entry name" value="STEROL CARRIER PROTEIN 2 SCP-2 FAMILY PROTEIN"/>
    <property type="match status" value="1"/>
</dbReference>
<dbReference type="HAMAP" id="MF_02231">
    <property type="entry name" value="UbiT"/>
    <property type="match status" value="1"/>
</dbReference>
<dbReference type="SUPFAM" id="SSF55718">
    <property type="entry name" value="SCP-like"/>
    <property type="match status" value="1"/>
</dbReference>
<comment type="pathway">
    <text evidence="1">Cofactor biosynthesis; ubiquinone biosynthesis.</text>
</comment>
<dbReference type="RefSeq" id="WP_252996155.1">
    <property type="nucleotide sequence ID" value="NZ_CP099717.1"/>
</dbReference>
<dbReference type="InterPro" id="IPR016830">
    <property type="entry name" value="UbiT"/>
</dbReference>
<evidence type="ECO:0000313" key="4">
    <source>
        <dbReference type="Proteomes" id="UP001056890"/>
    </source>
</evidence>
<organism evidence="3 4">
    <name type="scientific">Aeromonas encheleia</name>
    <dbReference type="NCBI Taxonomy" id="73010"/>
    <lineage>
        <taxon>Bacteria</taxon>
        <taxon>Pseudomonadati</taxon>
        <taxon>Pseudomonadota</taxon>
        <taxon>Gammaproteobacteria</taxon>
        <taxon>Aeromonadales</taxon>
        <taxon>Aeromonadaceae</taxon>
        <taxon>Aeromonas</taxon>
    </lineage>
</organism>
<dbReference type="GO" id="GO:0005829">
    <property type="term" value="C:cytosol"/>
    <property type="evidence" value="ECO:0007669"/>
    <property type="project" value="TreeGrafter"/>
</dbReference>
<dbReference type="Proteomes" id="UP001056890">
    <property type="component" value="Chromosome"/>
</dbReference>
<reference evidence="3" key="1">
    <citation type="submission" date="2022-06" db="EMBL/GenBank/DDBJ databases">
        <title>Complete Genome of Aeromonas sp. Strain SOD01 Isolated from an Urban Freshwater Stream.</title>
        <authorList>
            <person name="Williams L.E."/>
            <person name="Brysgel T."/>
            <person name="Capestro E.M."/>
            <person name="Foltz G.V."/>
            <person name="Gardner A.E."/>
            <person name="Ingrassia J."/>
            <person name="Peterson E."/>
            <person name="Arruda J."/>
            <person name="Flaherty I."/>
            <person name="Hunt M."/>
            <person name="Pappas G."/>
            <person name="Ramsaran S."/>
            <person name="Rocha M."/>
        </authorList>
    </citation>
    <scope>NUCLEOTIDE SEQUENCE</scope>
    <source>
        <strain evidence="3">SOD01</strain>
    </source>
</reference>
<feature type="domain" description="SCP2" evidence="2">
    <location>
        <begin position="34"/>
        <end position="134"/>
    </location>
</feature>
<accession>A0AAE9SE40</accession>
<dbReference type="PANTHER" id="PTHR10094:SF25">
    <property type="entry name" value="SCP2 STEROL-BINDING DOMAIN-CONTAINING PROTEIN 1"/>
    <property type="match status" value="1"/>
</dbReference>
<dbReference type="GO" id="GO:0006744">
    <property type="term" value="P:ubiquinone biosynthetic process"/>
    <property type="evidence" value="ECO:0007669"/>
    <property type="project" value="UniProtKB-UniRule"/>
</dbReference>
<keyword evidence="1" id="KW-0831">Ubiquinone biosynthesis</keyword>